<dbReference type="GeneID" id="54352099"/>
<organism evidence="2 3">
    <name type="scientific">Didymella exigua CBS 183.55</name>
    <dbReference type="NCBI Taxonomy" id="1150837"/>
    <lineage>
        <taxon>Eukaryota</taxon>
        <taxon>Fungi</taxon>
        <taxon>Dikarya</taxon>
        <taxon>Ascomycota</taxon>
        <taxon>Pezizomycotina</taxon>
        <taxon>Dothideomycetes</taxon>
        <taxon>Pleosporomycetidae</taxon>
        <taxon>Pleosporales</taxon>
        <taxon>Pleosporineae</taxon>
        <taxon>Didymellaceae</taxon>
        <taxon>Didymella</taxon>
    </lineage>
</organism>
<dbReference type="InterPro" id="IPR053204">
    <property type="entry name" value="Oxopyrrolidines_Biosynth-assoc"/>
</dbReference>
<gene>
    <name evidence="2" type="ORF">M421DRAFT_426551</name>
</gene>
<proteinExistence type="predicted"/>
<dbReference type="PANTHER" id="PTHR38797:SF4">
    <property type="entry name" value="NUCLEAR PORE COMPLEX PROTEIN NUP85"/>
    <property type="match status" value="1"/>
</dbReference>
<dbReference type="InterPro" id="IPR022085">
    <property type="entry name" value="OpdG"/>
</dbReference>
<evidence type="ECO:0000256" key="1">
    <source>
        <dbReference type="SAM" id="MobiDB-lite"/>
    </source>
</evidence>
<sequence length="274" mass="30823">MSDAWFSSKIAPNGDTNDNEGGCDQQEAQALKTYLHHETTPTEAAQAITRPINVAADPKSELHHLWGLMYDAFLELPREHVAFLTTLMQAIEDLPNPEGIPNGSGHPDDKFWKESPGFGNLWADVNPSYCWRGIADGSVGKRRDEIRNNHVRRAEVEAKLADAGLAGVTIHWGYEVVADALESSNAILDFEVPAAVEWLVVCGEMFRDGARRMEQSRGLRGGCEPPRDLWEAEDDTVMTMKRWKFWKERLRELQADPVLVIDIRRALEVMEGKD</sequence>
<dbReference type="EMBL" id="ML979015">
    <property type="protein sequence ID" value="KAF1922810.1"/>
    <property type="molecule type" value="Genomic_DNA"/>
</dbReference>
<dbReference type="RefSeq" id="XP_033443063.1">
    <property type="nucleotide sequence ID" value="XM_033594431.1"/>
</dbReference>
<reference evidence="2" key="1">
    <citation type="journal article" date="2020" name="Stud. Mycol.">
        <title>101 Dothideomycetes genomes: a test case for predicting lifestyles and emergence of pathogens.</title>
        <authorList>
            <person name="Haridas S."/>
            <person name="Albert R."/>
            <person name="Binder M."/>
            <person name="Bloem J."/>
            <person name="Labutti K."/>
            <person name="Salamov A."/>
            <person name="Andreopoulos B."/>
            <person name="Baker S."/>
            <person name="Barry K."/>
            <person name="Bills G."/>
            <person name="Bluhm B."/>
            <person name="Cannon C."/>
            <person name="Castanera R."/>
            <person name="Culley D."/>
            <person name="Daum C."/>
            <person name="Ezra D."/>
            <person name="Gonzalez J."/>
            <person name="Henrissat B."/>
            <person name="Kuo A."/>
            <person name="Liang C."/>
            <person name="Lipzen A."/>
            <person name="Lutzoni F."/>
            <person name="Magnuson J."/>
            <person name="Mondo S."/>
            <person name="Nolan M."/>
            <person name="Ohm R."/>
            <person name="Pangilinan J."/>
            <person name="Park H.-J."/>
            <person name="Ramirez L."/>
            <person name="Alfaro M."/>
            <person name="Sun H."/>
            <person name="Tritt A."/>
            <person name="Yoshinaga Y."/>
            <person name="Zwiers L.-H."/>
            <person name="Turgeon B."/>
            <person name="Goodwin S."/>
            <person name="Spatafora J."/>
            <person name="Crous P."/>
            <person name="Grigoriev I."/>
        </authorList>
    </citation>
    <scope>NUCLEOTIDE SEQUENCE</scope>
    <source>
        <strain evidence="2">CBS 183.55</strain>
    </source>
</reference>
<evidence type="ECO:0000313" key="2">
    <source>
        <dbReference type="EMBL" id="KAF1922810.1"/>
    </source>
</evidence>
<dbReference type="OrthoDB" id="5392447at2759"/>
<dbReference type="AlphaFoldDB" id="A0A6A5R6G8"/>
<accession>A0A6A5R6G8</accession>
<keyword evidence="3" id="KW-1185">Reference proteome</keyword>
<protein>
    <submittedName>
        <fullName evidence="2">Uncharacterized protein</fullName>
    </submittedName>
</protein>
<dbReference type="Pfam" id="PF12311">
    <property type="entry name" value="DUF3632"/>
    <property type="match status" value="1"/>
</dbReference>
<evidence type="ECO:0000313" key="3">
    <source>
        <dbReference type="Proteomes" id="UP000800082"/>
    </source>
</evidence>
<dbReference type="PANTHER" id="PTHR38797">
    <property type="entry name" value="NUCLEAR PORE COMPLEX PROTEIN NUP85-RELATED"/>
    <property type="match status" value="1"/>
</dbReference>
<feature type="region of interest" description="Disordered" evidence="1">
    <location>
        <begin position="1"/>
        <end position="23"/>
    </location>
</feature>
<dbReference type="Proteomes" id="UP000800082">
    <property type="component" value="Unassembled WGS sequence"/>
</dbReference>
<name>A0A6A5R6G8_9PLEO</name>